<dbReference type="AlphaFoldDB" id="A0A3P3Y1Y1"/>
<dbReference type="EMBL" id="OVEO01000002">
    <property type="protein sequence ID" value="SPQ94196.1"/>
    <property type="molecule type" value="Genomic_DNA"/>
</dbReference>
<accession>A0A3P3Y1Y1</accession>
<keyword evidence="2" id="KW-0496">Mitochondrion</keyword>
<reference evidence="2 3" key="1">
    <citation type="submission" date="2018-03" db="EMBL/GenBank/DDBJ databases">
        <authorList>
            <person name="Fogelqvist J."/>
        </authorList>
    </citation>
    <scope>NUCLEOTIDE SEQUENCE [LARGE SCALE GENOMIC DNA]</scope>
</reference>
<proteinExistence type="predicted"/>
<organism evidence="2 3">
    <name type="scientific">Plasmodiophora brassicae</name>
    <name type="common">Clubroot disease agent</name>
    <dbReference type="NCBI Taxonomy" id="37360"/>
    <lineage>
        <taxon>Eukaryota</taxon>
        <taxon>Sar</taxon>
        <taxon>Rhizaria</taxon>
        <taxon>Endomyxa</taxon>
        <taxon>Phytomyxea</taxon>
        <taxon>Plasmodiophorida</taxon>
        <taxon>Plasmodiophoridae</taxon>
        <taxon>Plasmodiophora</taxon>
    </lineage>
</organism>
<dbReference type="InterPro" id="IPR005024">
    <property type="entry name" value="Snf7_fam"/>
</dbReference>
<protein>
    <submittedName>
        <fullName evidence="2">Uncharacterized protein</fullName>
    </submittedName>
</protein>
<dbReference type="Gene3D" id="6.10.140.1230">
    <property type="match status" value="1"/>
</dbReference>
<evidence type="ECO:0000313" key="3">
    <source>
        <dbReference type="Proteomes" id="UP000290189"/>
    </source>
</evidence>
<evidence type="ECO:0000256" key="1">
    <source>
        <dbReference type="SAM" id="MobiDB-lite"/>
    </source>
</evidence>
<feature type="compositionally biased region" description="Basic and acidic residues" evidence="1">
    <location>
        <begin position="216"/>
        <end position="232"/>
    </location>
</feature>
<feature type="region of interest" description="Disordered" evidence="1">
    <location>
        <begin position="216"/>
        <end position="239"/>
    </location>
</feature>
<name>A0A3P3Y1Y1_PLABS</name>
<dbReference type="Proteomes" id="UP000290189">
    <property type="component" value="Unassembled WGS sequence"/>
</dbReference>
<dbReference type="Pfam" id="PF03357">
    <property type="entry name" value="Snf7"/>
    <property type="match status" value="1"/>
</dbReference>
<feature type="region of interest" description="Disordered" evidence="1">
    <location>
        <begin position="9"/>
        <end position="35"/>
    </location>
</feature>
<geneLocation type="mitochondrion" evidence="2"/>
<dbReference type="PANTHER" id="PTHR10476">
    <property type="entry name" value="CHARGED MULTIVESICULAR BODY PROTEIN"/>
    <property type="match status" value="1"/>
</dbReference>
<sequence length="239" mass="25851">MPTCRAAVVSRVDASGGRGPARHRAAATSPPVDGIAPSMGNVTGKSVDDHLFDLRFTGKQLEREAARCRKNVRAQRALVAKAIKEGRHEFAEVHAANCIREAQQEQKYSTLAARMDVAASRLKDMIAKQQAVSGVIRLSSTLNSALETKQFETIANIMDQWEEQAVAVDGAASTISKKAPVVAVNDNVQSLVDDIAAELKVGEQLSEMPAVPAERVHVPAEDTTSRSTELQDRLQQLMQ</sequence>
<gene>
    <name evidence="2" type="ORF">PLBR_LOCUS1411</name>
</gene>
<evidence type="ECO:0000313" key="2">
    <source>
        <dbReference type="EMBL" id="SPQ94196.1"/>
    </source>
</evidence>
<dbReference type="GO" id="GO:0007034">
    <property type="term" value="P:vacuolar transport"/>
    <property type="evidence" value="ECO:0007669"/>
    <property type="project" value="InterPro"/>
</dbReference>